<dbReference type="Proteomes" id="UP001529510">
    <property type="component" value="Unassembled WGS sequence"/>
</dbReference>
<gene>
    <name evidence="1" type="ORF">M9458_018876</name>
</gene>
<keyword evidence="2" id="KW-1185">Reference proteome</keyword>
<feature type="non-terminal residue" evidence="1">
    <location>
        <position position="56"/>
    </location>
</feature>
<evidence type="ECO:0000313" key="2">
    <source>
        <dbReference type="Proteomes" id="UP001529510"/>
    </source>
</evidence>
<reference evidence="1 2" key="1">
    <citation type="submission" date="2024-05" db="EMBL/GenBank/DDBJ databases">
        <title>Genome sequencing and assembly of Indian major carp, Cirrhinus mrigala (Hamilton, 1822).</title>
        <authorList>
            <person name="Mohindra V."/>
            <person name="Chowdhury L.M."/>
            <person name="Lal K."/>
            <person name="Jena J.K."/>
        </authorList>
    </citation>
    <scope>NUCLEOTIDE SEQUENCE [LARGE SCALE GENOMIC DNA]</scope>
    <source>
        <strain evidence="1">CM1030</strain>
        <tissue evidence="1">Blood</tissue>
    </source>
</reference>
<proteinExistence type="predicted"/>
<sequence>MVSSEVMPTYPPDSSCMVHTEEGSMFPCTDADHSSLPSLFSSPIHGRPSGAFQNSP</sequence>
<evidence type="ECO:0000313" key="1">
    <source>
        <dbReference type="EMBL" id="KAL0187206.1"/>
    </source>
</evidence>
<name>A0ABD0QMA7_CIRMR</name>
<dbReference type="EMBL" id="JAMKFB020000008">
    <property type="protein sequence ID" value="KAL0187206.1"/>
    <property type="molecule type" value="Genomic_DNA"/>
</dbReference>
<protein>
    <submittedName>
        <fullName evidence="1">Uncharacterized protein</fullName>
    </submittedName>
</protein>
<dbReference type="AlphaFoldDB" id="A0ABD0QMA7"/>
<organism evidence="1 2">
    <name type="scientific">Cirrhinus mrigala</name>
    <name type="common">Mrigala</name>
    <dbReference type="NCBI Taxonomy" id="683832"/>
    <lineage>
        <taxon>Eukaryota</taxon>
        <taxon>Metazoa</taxon>
        <taxon>Chordata</taxon>
        <taxon>Craniata</taxon>
        <taxon>Vertebrata</taxon>
        <taxon>Euteleostomi</taxon>
        <taxon>Actinopterygii</taxon>
        <taxon>Neopterygii</taxon>
        <taxon>Teleostei</taxon>
        <taxon>Ostariophysi</taxon>
        <taxon>Cypriniformes</taxon>
        <taxon>Cyprinidae</taxon>
        <taxon>Labeoninae</taxon>
        <taxon>Labeonini</taxon>
        <taxon>Cirrhinus</taxon>
    </lineage>
</organism>
<accession>A0ABD0QMA7</accession>
<comment type="caution">
    <text evidence="1">The sequence shown here is derived from an EMBL/GenBank/DDBJ whole genome shotgun (WGS) entry which is preliminary data.</text>
</comment>